<evidence type="ECO:0000259" key="1">
    <source>
        <dbReference type="PROSITE" id="PS51186"/>
    </source>
</evidence>
<dbReference type="PANTHER" id="PTHR43415">
    <property type="entry name" value="SPERMIDINE N(1)-ACETYLTRANSFERASE"/>
    <property type="match status" value="1"/>
</dbReference>
<gene>
    <name evidence="2" type="ORF">HLPCO_002404</name>
</gene>
<feature type="domain" description="N-acetyltransferase" evidence="1">
    <location>
        <begin position="11"/>
        <end position="173"/>
    </location>
</feature>
<name>U2DSJ5_9MOLU</name>
<comment type="caution">
    <text evidence="2">The sequence shown here is derived from an EMBL/GenBank/DDBJ whole genome shotgun (WGS) entry which is preliminary data.</text>
</comment>
<dbReference type="AlphaFoldDB" id="U2DSJ5"/>
<dbReference type="InterPro" id="IPR000182">
    <property type="entry name" value="GNAT_dom"/>
</dbReference>
<reference evidence="2 3" key="1">
    <citation type="journal article" date="2011" name="J. Bacteriol.">
        <title>Genome sequence of Haloplasma contractile, an unusual contractile bacterium from a deep-sea anoxic brine lake.</title>
        <authorList>
            <person name="Antunes A."/>
            <person name="Alam I."/>
            <person name="El Dorry H."/>
            <person name="Siam R."/>
            <person name="Robertson A."/>
            <person name="Bajic V.B."/>
            <person name="Stingl U."/>
        </authorList>
    </citation>
    <scope>NUCLEOTIDE SEQUENCE [LARGE SCALE GENOMIC DNA]</scope>
    <source>
        <strain evidence="2 3">SSD-17B</strain>
    </source>
</reference>
<dbReference type="SUPFAM" id="SSF55729">
    <property type="entry name" value="Acyl-CoA N-acyltransferases (Nat)"/>
    <property type="match status" value="1"/>
</dbReference>
<keyword evidence="3" id="KW-1185">Reference proteome</keyword>
<dbReference type="eggNOG" id="COG1670">
    <property type="taxonomic scope" value="Bacteria"/>
</dbReference>
<dbReference type="OrthoDB" id="9795206at2"/>
<dbReference type="EC" id="2.3.1.57" evidence="2"/>
<dbReference type="GO" id="GO:0004145">
    <property type="term" value="F:diamine N-acetyltransferase activity"/>
    <property type="evidence" value="ECO:0007669"/>
    <property type="project" value="UniProtKB-EC"/>
</dbReference>
<dbReference type="EMBL" id="AFNU02000010">
    <property type="protein sequence ID" value="ERJ11492.1"/>
    <property type="molecule type" value="Genomic_DNA"/>
</dbReference>
<proteinExistence type="predicted"/>
<keyword evidence="2" id="KW-0012">Acyltransferase</keyword>
<dbReference type="RefSeq" id="WP_008827050.1">
    <property type="nucleotide sequence ID" value="NZ_AFNU02000010.1"/>
</dbReference>
<accession>U2DSJ5</accession>
<dbReference type="PANTHER" id="PTHR43415:SF3">
    <property type="entry name" value="GNAT-FAMILY ACETYLTRANSFERASE"/>
    <property type="match status" value="1"/>
</dbReference>
<keyword evidence="2" id="KW-0808">Transferase</keyword>
<sequence length="195" mass="22858">MFYKKLIGKQCYLSPIDKEHYSQYTEWVNDMEVSIGLPFSFNILTEEKEREMVANLANKDYHFAIVDLKTDQLIGNIGFPRYNHIHQIGTVGVFIGNKDFWSKAYGQDAMNLLLDFGFNLLNFYNINLTVYDYNKPAYHCYKKVGFKECGRLRGAKMIAGKRYDEIFMDITRDEYKSVYVNSIVDERNNSVQKQS</sequence>
<dbReference type="InParanoid" id="U2DSJ5"/>
<dbReference type="InterPro" id="IPR016181">
    <property type="entry name" value="Acyl_CoA_acyltransferase"/>
</dbReference>
<dbReference type="Gene3D" id="3.40.630.30">
    <property type="match status" value="1"/>
</dbReference>
<reference evidence="2 3" key="2">
    <citation type="journal article" date="2013" name="PLoS ONE">
        <title>INDIGO - INtegrated Data Warehouse of MIcrobial GenOmes with Examples from the Red Sea Extremophiles.</title>
        <authorList>
            <person name="Alam I."/>
            <person name="Antunes A."/>
            <person name="Kamau A.A."/>
            <person name="Ba Alawi W."/>
            <person name="Kalkatawi M."/>
            <person name="Stingl U."/>
            <person name="Bajic V.B."/>
        </authorList>
    </citation>
    <scope>NUCLEOTIDE SEQUENCE [LARGE SCALE GENOMIC DNA]</scope>
    <source>
        <strain evidence="2 3">SSD-17B</strain>
    </source>
</reference>
<dbReference type="STRING" id="1033810.HLPCO_002404"/>
<protein>
    <submittedName>
        <fullName evidence="2">Diamine N-acetyltransferase protein</fullName>
        <ecNumber evidence="2">2.3.1.57</ecNumber>
    </submittedName>
</protein>
<dbReference type="PROSITE" id="PS51186">
    <property type="entry name" value="GNAT"/>
    <property type="match status" value="1"/>
</dbReference>
<organism evidence="2 3">
    <name type="scientific">Haloplasma contractile SSD-17B</name>
    <dbReference type="NCBI Taxonomy" id="1033810"/>
    <lineage>
        <taxon>Bacteria</taxon>
        <taxon>Bacillati</taxon>
        <taxon>Mycoplasmatota</taxon>
        <taxon>Mollicutes</taxon>
        <taxon>Haloplasmatales</taxon>
        <taxon>Haloplasmataceae</taxon>
        <taxon>Haloplasma</taxon>
    </lineage>
</organism>
<dbReference type="Pfam" id="PF13302">
    <property type="entry name" value="Acetyltransf_3"/>
    <property type="match status" value="1"/>
</dbReference>
<evidence type="ECO:0000313" key="2">
    <source>
        <dbReference type="EMBL" id="ERJ11492.1"/>
    </source>
</evidence>
<dbReference type="Proteomes" id="UP000005707">
    <property type="component" value="Unassembled WGS sequence"/>
</dbReference>
<evidence type="ECO:0000313" key="3">
    <source>
        <dbReference type="Proteomes" id="UP000005707"/>
    </source>
</evidence>